<evidence type="ECO:0000313" key="1">
    <source>
        <dbReference type="EMBL" id="AUB34645.1"/>
    </source>
</evidence>
<organism evidence="1 2">
    <name type="scientific">Nostoc flagelliforme CCNUN1</name>
    <dbReference type="NCBI Taxonomy" id="2038116"/>
    <lineage>
        <taxon>Bacteria</taxon>
        <taxon>Bacillati</taxon>
        <taxon>Cyanobacteriota</taxon>
        <taxon>Cyanophyceae</taxon>
        <taxon>Nostocales</taxon>
        <taxon>Nostocaceae</taxon>
        <taxon>Nostoc</taxon>
    </lineage>
</organism>
<dbReference type="EMBL" id="CP024785">
    <property type="protein sequence ID" value="AUB34645.1"/>
    <property type="molecule type" value="Genomic_DNA"/>
</dbReference>
<keyword evidence="2" id="KW-1185">Reference proteome</keyword>
<dbReference type="Proteomes" id="UP000232003">
    <property type="component" value="Chromosome"/>
</dbReference>
<accession>A0A2K8SIH7</accession>
<protein>
    <submittedName>
        <fullName evidence="1">Uncharacterized protein</fullName>
    </submittedName>
</protein>
<dbReference type="AlphaFoldDB" id="A0A2K8SIH7"/>
<name>A0A2K8SIH7_9NOSO</name>
<evidence type="ECO:0000313" key="2">
    <source>
        <dbReference type="Proteomes" id="UP000232003"/>
    </source>
</evidence>
<reference evidence="1 2" key="1">
    <citation type="submission" date="2017-11" db="EMBL/GenBank/DDBJ databases">
        <title>Complete genome of a free-living desiccation-tolerant cyanobacterium and its photosynthetic adaptation to extreme terrestrial habitat.</title>
        <authorList>
            <person name="Shang J."/>
        </authorList>
    </citation>
    <scope>NUCLEOTIDE SEQUENCE [LARGE SCALE GENOMIC DNA]</scope>
    <source>
        <strain evidence="1 2">CCNUN1</strain>
    </source>
</reference>
<dbReference type="KEGG" id="nfl:COO91_00474"/>
<gene>
    <name evidence="1" type="ORF">COO91_00474</name>
</gene>
<sequence>MGVLRSLSERWAKILLQTAIAPSYQVLAASSDRICLTNTVPLPRSKLQVLNPCSLW</sequence>
<proteinExistence type="predicted"/>